<proteinExistence type="predicted"/>
<protein>
    <submittedName>
        <fullName evidence="1">Chaperone for tail fiber formation</fullName>
    </submittedName>
</protein>
<reference evidence="1 2" key="1">
    <citation type="submission" date="2015-02" db="EMBL/GenBank/DDBJ databases">
        <title>Complete genome sequences of Edwardsiella bacteriophages, PEi20 and PEi26.</title>
        <authorList>
            <person name="Yasuike M."/>
            <person name="Nishiki I."/>
            <person name="Iwasaki Y."/>
            <person name="Nakamura Y."/>
            <person name="Fujiwara A."/>
            <person name="Hassan E.S."/>
            <person name="Mahmoud M.M."/>
            <person name="Kawato Y."/>
            <person name="Nagai S."/>
            <person name="Kobayashi T."/>
            <person name="Ototake M."/>
            <person name="Nakai T."/>
        </authorList>
    </citation>
    <scope>NUCLEOTIDE SEQUENCE [LARGE SCALE GENOMIC DNA]</scope>
</reference>
<dbReference type="Pfam" id="PF17594">
    <property type="entry name" value="GP57"/>
    <property type="match status" value="1"/>
</dbReference>
<sequence>MSEPTQEQKLQESVVLLKARLFDVQEQAGAVKAQADEYAGALSEIATAVGITGESVTLVDIIKAVKALVPEQGELEVEPE</sequence>
<dbReference type="EMBL" id="AP014714">
    <property type="protein sequence ID" value="BAQ22812.1"/>
    <property type="molecule type" value="Genomic_DNA"/>
</dbReference>
<gene>
    <name evidence="1" type="primary">57A</name>
</gene>
<dbReference type="InterPro" id="IPR020159">
    <property type="entry name" value="Phage_Gp57"/>
</dbReference>
<organism evidence="1 2">
    <name type="scientific">Edwardsiella phage PEi20</name>
    <dbReference type="NCBI Taxonomy" id="1608310"/>
    <lineage>
        <taxon>Viruses</taxon>
        <taxon>Duplodnaviria</taxon>
        <taxon>Heunggongvirae</taxon>
        <taxon>Uroviricota</taxon>
        <taxon>Caudoviricetes</taxon>
        <taxon>Pantevenvirales</taxon>
        <taxon>Straboviridae</taxon>
        <taxon>Tevenvirinae</taxon>
        <taxon>Kanagawavirus</taxon>
        <taxon>Kanagawavirus pei20</taxon>
    </lineage>
</organism>
<accession>A0A0B6VL53</accession>
<evidence type="ECO:0000313" key="2">
    <source>
        <dbReference type="Proteomes" id="UP000204657"/>
    </source>
</evidence>
<keyword evidence="2" id="KW-1185">Reference proteome</keyword>
<dbReference type="GeneID" id="26519057"/>
<dbReference type="OrthoDB" id="22588at10239"/>
<dbReference type="RefSeq" id="YP_009190320.1">
    <property type="nucleotide sequence ID" value="NC_028683.1"/>
</dbReference>
<dbReference type="Proteomes" id="UP000204657">
    <property type="component" value="Segment"/>
</dbReference>
<dbReference type="KEGG" id="vg:26519057"/>
<name>A0A0B6VL53_9CAUD</name>
<evidence type="ECO:0000313" key="1">
    <source>
        <dbReference type="EMBL" id="BAQ22812.1"/>
    </source>
</evidence>